<feature type="domain" description="Anaphase-promoting complex subunit 4-like WD40" evidence="6">
    <location>
        <begin position="15"/>
        <end position="109"/>
    </location>
</feature>
<evidence type="ECO:0000313" key="8">
    <source>
        <dbReference type="EMBL" id="CAE0700503.1"/>
    </source>
</evidence>
<dbReference type="EMBL" id="CAKKNE010000004">
    <property type="protein sequence ID" value="CAH0373632.1"/>
    <property type="molecule type" value="Genomic_DNA"/>
</dbReference>
<dbReference type="EMBL" id="HBIW01018520">
    <property type="protein sequence ID" value="CAE0700503.1"/>
    <property type="molecule type" value="Transcribed_RNA"/>
</dbReference>
<name>A0A6S8WLR3_9STRA</name>
<reference evidence="9" key="1">
    <citation type="submission" date="2021-01" db="EMBL/GenBank/DDBJ databases">
        <authorList>
            <person name="Corre E."/>
            <person name="Pelletier E."/>
            <person name="Niang G."/>
            <person name="Scheremetjew M."/>
            <person name="Finn R."/>
            <person name="Kale V."/>
            <person name="Holt S."/>
            <person name="Cochrane G."/>
            <person name="Meng A."/>
            <person name="Brown T."/>
            <person name="Cohen L."/>
        </authorList>
    </citation>
    <scope>NUCLEOTIDE SEQUENCE</scope>
    <source>
        <strain evidence="9">CCMP1756</strain>
    </source>
</reference>
<dbReference type="InterPro" id="IPR024789">
    <property type="entry name" value="APC4"/>
</dbReference>
<keyword evidence="2" id="KW-0132">Cell division</keyword>
<dbReference type="AlphaFoldDB" id="A0A6S8WLR3"/>
<evidence type="ECO:0000313" key="9">
    <source>
        <dbReference type="EMBL" id="CAE0700510.1"/>
    </source>
</evidence>
<accession>A0A6S8WLR3</accession>
<dbReference type="GO" id="GO:0051301">
    <property type="term" value="P:cell division"/>
    <property type="evidence" value="ECO:0007669"/>
    <property type="project" value="UniProtKB-KW"/>
</dbReference>
<dbReference type="GO" id="GO:0070979">
    <property type="term" value="P:protein K11-linked ubiquitination"/>
    <property type="evidence" value="ECO:0007669"/>
    <property type="project" value="TreeGrafter"/>
</dbReference>
<evidence type="ECO:0000256" key="1">
    <source>
        <dbReference type="ARBA" id="ARBA00016067"/>
    </source>
</evidence>
<dbReference type="Gene3D" id="2.130.10.10">
    <property type="entry name" value="YVTN repeat-like/Quinoprotein amine dehydrogenase"/>
    <property type="match status" value="1"/>
</dbReference>
<dbReference type="GO" id="GO:0005680">
    <property type="term" value="C:anaphase-promoting complex"/>
    <property type="evidence" value="ECO:0007669"/>
    <property type="project" value="InterPro"/>
</dbReference>
<dbReference type="InterPro" id="IPR024790">
    <property type="entry name" value="APC4_long_dom"/>
</dbReference>
<dbReference type="Pfam" id="PF12894">
    <property type="entry name" value="ANAPC4_WD40"/>
    <property type="match status" value="1"/>
</dbReference>
<dbReference type="Proteomes" id="UP000789595">
    <property type="component" value="Unassembled WGS sequence"/>
</dbReference>
<dbReference type="SUPFAM" id="SSF117289">
    <property type="entry name" value="Nucleoporin domain"/>
    <property type="match status" value="1"/>
</dbReference>
<evidence type="ECO:0000259" key="7">
    <source>
        <dbReference type="Pfam" id="PF12896"/>
    </source>
</evidence>
<dbReference type="EMBL" id="HBIW01018527">
    <property type="protein sequence ID" value="CAE0700510.1"/>
    <property type="molecule type" value="Transcribed_RNA"/>
</dbReference>
<evidence type="ECO:0000256" key="3">
    <source>
        <dbReference type="ARBA" id="ARBA00022776"/>
    </source>
</evidence>
<keyword evidence="5" id="KW-0131">Cell cycle</keyword>
<organism evidence="9">
    <name type="scientific">Pelagomonas calceolata</name>
    <dbReference type="NCBI Taxonomy" id="35677"/>
    <lineage>
        <taxon>Eukaryota</taxon>
        <taxon>Sar</taxon>
        <taxon>Stramenopiles</taxon>
        <taxon>Ochrophyta</taxon>
        <taxon>Pelagophyceae</taxon>
        <taxon>Pelagomonadales</taxon>
        <taxon>Pelagomonadaceae</taxon>
        <taxon>Pelagomonas</taxon>
    </lineage>
</organism>
<protein>
    <recommendedName>
        <fullName evidence="1">Anaphase-promoting complex subunit 4</fullName>
    </recommendedName>
</protein>
<dbReference type="InterPro" id="IPR024977">
    <property type="entry name" value="Apc4-like_WD40_dom"/>
</dbReference>
<dbReference type="PANTHER" id="PTHR13260:SF0">
    <property type="entry name" value="ANAPHASE-PROMOTING COMPLEX SUBUNIT 4"/>
    <property type="match status" value="1"/>
</dbReference>
<keyword evidence="11" id="KW-1185">Reference proteome</keyword>
<evidence type="ECO:0000259" key="6">
    <source>
        <dbReference type="Pfam" id="PF12894"/>
    </source>
</evidence>
<feature type="domain" description="Anaphase-promoting complex subunit 4 long" evidence="7">
    <location>
        <begin position="211"/>
        <end position="411"/>
    </location>
</feature>
<keyword evidence="4" id="KW-0833">Ubl conjugation pathway</keyword>
<dbReference type="Pfam" id="PF12896">
    <property type="entry name" value="ANAPC4"/>
    <property type="match status" value="1"/>
</dbReference>
<evidence type="ECO:0000256" key="5">
    <source>
        <dbReference type="ARBA" id="ARBA00023306"/>
    </source>
</evidence>
<keyword evidence="3" id="KW-0498">Mitosis</keyword>
<reference evidence="10" key="2">
    <citation type="submission" date="2021-11" db="EMBL/GenBank/DDBJ databases">
        <authorList>
            <consortium name="Genoscope - CEA"/>
            <person name="William W."/>
        </authorList>
    </citation>
    <scope>NUCLEOTIDE SEQUENCE</scope>
</reference>
<evidence type="ECO:0000256" key="2">
    <source>
        <dbReference type="ARBA" id="ARBA00022618"/>
    </source>
</evidence>
<dbReference type="PANTHER" id="PTHR13260">
    <property type="entry name" value="ANAPHASE PROMOTING COMPLEX SUBUNIT 4 APC4"/>
    <property type="match status" value="1"/>
</dbReference>
<dbReference type="OrthoDB" id="2110451at2759"/>
<evidence type="ECO:0000313" key="10">
    <source>
        <dbReference type="EMBL" id="CAH0373632.1"/>
    </source>
</evidence>
<gene>
    <name evidence="8" type="ORF">PCAL00307_LOCUS15939</name>
    <name evidence="9" type="ORF">PCAL00307_LOCUS15946</name>
    <name evidence="10" type="ORF">PECAL_4P08500</name>
</gene>
<dbReference type="GO" id="GO:0034399">
    <property type="term" value="C:nuclear periphery"/>
    <property type="evidence" value="ECO:0007669"/>
    <property type="project" value="TreeGrafter"/>
</dbReference>
<evidence type="ECO:0000256" key="4">
    <source>
        <dbReference type="ARBA" id="ARBA00022786"/>
    </source>
</evidence>
<evidence type="ECO:0000313" key="11">
    <source>
        <dbReference type="Proteomes" id="UP000789595"/>
    </source>
</evidence>
<proteinExistence type="predicted"/>
<dbReference type="GO" id="GO:0031145">
    <property type="term" value="P:anaphase-promoting complex-dependent catabolic process"/>
    <property type="evidence" value="ECO:0007669"/>
    <property type="project" value="InterPro"/>
</dbReference>
<sequence length="791" mass="86337">MAVLVDCIVTVNEVCLSPQMDILALLTLDGTLMVNRTTSWQCLLAPTDAVAAGAISALCWSPDGRQLALGHRRGGLSILDVEAGALVSRTCYSDHMVHNSCISLMFWARQVTAKGTGVPVGYRGHVEQHLTAARHPYFSARDCESDGPIPLTLLVTGDDAGAIILSINGLFPIVRMQLSGPAAVAVTCCTSGDLRTLYMWVQTVDGPKLESYELGFLATDQTEVLPLIETYLKACVLLQTAEKARETASKAWDDALLPLDRKLALYTSDLRQWSAGKTGPCPSARAEFLALVRRGVAGSATAHFLEDILVEPSLSRMHNAVETAANSVESILSNRLLASSRLLCHYAGELVASCRLGYAGFEPNQVGLNLGLCRKLLSTAEGLVLATQDVVSSIRRAHLALSGLFRWFKIIHTMGTTMKKTFHASERADIVKLQLKFQDQQDMATLLETRPVDDLGILSKTEELLGCSLKDSLNNSVTKQVGESGDTICRSPDYSDPKDVATAIRAVLETERLEEANLSGVDSPPSGTLPFLNSTSSHAVDVSDDDSSVVIHKWLGAVGVAMDKVFEETRSRLATTVRAISSTEFPAEVLNDGRHQRRCSFTAHIPDICDKSMATAADHDSLEGVSALIQANSRTLWLLKSKHHDSIRFWVGLRTSNDISIVQAQFYASEQGNFSKNAHRIAVLTRRREHVDEIWLIDGKSMLDQYGAQQSSFQSKALCLVKNVANWSYALHHSAPIRCLQSNDIRKFSLFRPRSCHFCVSGCRGVACVLADPSFLTLYDLEDQQSDSAEN</sequence>
<dbReference type="InterPro" id="IPR015943">
    <property type="entry name" value="WD40/YVTN_repeat-like_dom_sf"/>
</dbReference>